<organism evidence="1 2">
    <name type="scientific">Shigella dysenteriae WRSd3</name>
    <dbReference type="NCBI Taxonomy" id="1401327"/>
    <lineage>
        <taxon>Bacteria</taxon>
        <taxon>Pseudomonadati</taxon>
        <taxon>Pseudomonadota</taxon>
        <taxon>Gammaproteobacteria</taxon>
        <taxon>Enterobacterales</taxon>
        <taxon>Enterobacteriaceae</taxon>
        <taxon>Shigella</taxon>
    </lineage>
</organism>
<sequence length="30" mass="3313">MVSTDKHEGKGIFSDVLLVLLKELVMPLIS</sequence>
<gene>
    <name evidence="1" type="ORF">WRSd3_00524</name>
</gene>
<name>A0A090NYS2_SHIDY</name>
<reference evidence="1 2" key="1">
    <citation type="submission" date="2013-10" db="EMBL/GenBank/DDBJ databases">
        <title>Draft genomes and the virulence plasmids of Sd1617 vaccine constructs: WRSd3 and WRSd5.</title>
        <authorList>
            <person name="Aksomboon Vongsawan A."/>
            <person name="Venkatesan M.M."/>
            <person name="Vaisvil B."/>
            <person name="Emel G."/>
            <person name="Kepatral V."/>
            <person name="Sethabutr O."/>
            <person name="Serichantalergs O."/>
            <person name="Mason C."/>
        </authorList>
    </citation>
    <scope>NUCLEOTIDE SEQUENCE [LARGE SCALE GENOMIC DNA]</scope>
    <source>
        <strain evidence="1 2">WRSd3</strain>
    </source>
</reference>
<proteinExistence type="predicted"/>
<protein>
    <submittedName>
        <fullName evidence="1">Uncharacterized protein</fullName>
    </submittedName>
</protein>
<dbReference type="AlphaFoldDB" id="A0A090NYS2"/>
<dbReference type="Proteomes" id="UP000017944">
    <property type="component" value="Unassembled WGS sequence"/>
</dbReference>
<accession>A0A090NYS2</accession>
<dbReference type="EMBL" id="AXUT01000039">
    <property type="protein sequence ID" value="ESU81758.1"/>
    <property type="molecule type" value="Genomic_DNA"/>
</dbReference>
<comment type="caution">
    <text evidence="1">The sequence shown here is derived from an EMBL/GenBank/DDBJ whole genome shotgun (WGS) entry which is preliminary data.</text>
</comment>
<evidence type="ECO:0000313" key="1">
    <source>
        <dbReference type="EMBL" id="ESU81758.1"/>
    </source>
</evidence>
<evidence type="ECO:0000313" key="2">
    <source>
        <dbReference type="Proteomes" id="UP000017944"/>
    </source>
</evidence>